<accession>A0A383WIS2</accession>
<dbReference type="AlphaFoldDB" id="A0A383WIS2"/>
<feature type="compositionally biased region" description="Low complexity" evidence="1">
    <location>
        <begin position="104"/>
        <end position="131"/>
    </location>
</feature>
<dbReference type="EMBL" id="FNXT01001263">
    <property type="protein sequence ID" value="SZX76646.1"/>
    <property type="molecule type" value="Genomic_DNA"/>
</dbReference>
<organism evidence="2 3">
    <name type="scientific">Tetradesmus obliquus</name>
    <name type="common">Green alga</name>
    <name type="synonym">Acutodesmus obliquus</name>
    <dbReference type="NCBI Taxonomy" id="3088"/>
    <lineage>
        <taxon>Eukaryota</taxon>
        <taxon>Viridiplantae</taxon>
        <taxon>Chlorophyta</taxon>
        <taxon>core chlorophytes</taxon>
        <taxon>Chlorophyceae</taxon>
        <taxon>CS clade</taxon>
        <taxon>Sphaeropleales</taxon>
        <taxon>Scenedesmaceae</taxon>
        <taxon>Tetradesmus</taxon>
    </lineage>
</organism>
<protein>
    <submittedName>
        <fullName evidence="2">Uncharacterized protein</fullName>
    </submittedName>
</protein>
<evidence type="ECO:0000313" key="3">
    <source>
        <dbReference type="Proteomes" id="UP000256970"/>
    </source>
</evidence>
<gene>
    <name evidence="2" type="ORF">BQ4739_LOCUS17021</name>
</gene>
<name>A0A383WIS2_TETOB</name>
<feature type="region of interest" description="Disordered" evidence="1">
    <location>
        <begin position="104"/>
        <end position="137"/>
    </location>
</feature>
<sequence length="228" mass="23981">MAPNSSAQRFGQLEQPVRTTFGRLEGGSECVVLSSTLGYRERQLLQKTAGFEYGKIYNSAQSMGVVDRLTMDASVRQRLQVTHAASSPAGTLGSDWARMTASSTSPCSSCSSSGASLSGARSRSSSRPPSGFVSNNNVPALTRSLHEAAASAGAEQLPLGSLHPITLKSYYKHFPLDFMSAARPQAQTTNQTLRMLGTYSSDAAVAKALGVHVPAGAVKPGFHPDVVC</sequence>
<dbReference type="Proteomes" id="UP000256970">
    <property type="component" value="Unassembled WGS sequence"/>
</dbReference>
<proteinExistence type="predicted"/>
<evidence type="ECO:0000313" key="2">
    <source>
        <dbReference type="EMBL" id="SZX76646.1"/>
    </source>
</evidence>
<evidence type="ECO:0000256" key="1">
    <source>
        <dbReference type="SAM" id="MobiDB-lite"/>
    </source>
</evidence>
<reference evidence="2 3" key="1">
    <citation type="submission" date="2016-10" db="EMBL/GenBank/DDBJ databases">
        <authorList>
            <person name="Cai Z."/>
        </authorList>
    </citation>
    <scope>NUCLEOTIDE SEQUENCE [LARGE SCALE GENOMIC DNA]</scope>
</reference>
<keyword evidence="3" id="KW-1185">Reference proteome</keyword>